<accession>A0ACD0NW79</accession>
<sequence length="700" mass="76111">MADHYHRHDEQQGSSRGDPEEKDQSSSASLRPASDPAIDRNPSKSRRGKRNIIVSAVLMVLILGLALGLGLGLGLKKKRKDNDPTASSDTTNLAFIPREKLVDLSQLTLSSSFDINAPPQDRHFNWTLSEVYASPAGVRKKMRVVNGISPGPLVEANLGDRIIVQVHNNMSVPTSIHWHGQFQRGSNYMDGSVSINECGIPSGGSVTYNWTVQQSGTFWWHSHFSATYSDGIFGPLILHAPNDTYGFSGSNSSAISERQSLSDKDLSTRSPATSNTTYNGDLIFVVGDVYHEQSETVMASYFSVDGPDGTQGDEPTPDAGLVNGLGRSDCAFAPDGASCDSGGSFNFTVEPNKRYRLRVINTGSLAGVVFSVDGHKMTVIEADSTLIEPVIVNSLMVEVAQRYSVIIETDQAPAAYYLRGELSSDMFAYDNPGLVTAQTAVMRYSNSPVGAYSSLSTLEPSYDVSSPPSIQNVTQALDVDSLVPLFKEDPPDSTRTETLFVTFGLDSQSNWRAFFNYTSFASERPDGMSTTNTSTLLKSIDTYEISQKPYSTSEQLLITSVGQDADESKPEVIDLIINNQDDGDHPFHLHGYTPYLLGTGKGNFVPTTSNSSSTGAFGTVSQNLHMRFDNPMRRDTFVIPAFSWGAVRFVADNPGVWPMHCHLVSHMAAGLLMQFQVLPSQISSMAKEIPQDFKNACGST</sequence>
<evidence type="ECO:0000313" key="1">
    <source>
        <dbReference type="EMBL" id="PWN50007.1"/>
    </source>
</evidence>
<dbReference type="EMBL" id="KZ819980">
    <property type="protein sequence ID" value="PWN50007.1"/>
    <property type="molecule type" value="Genomic_DNA"/>
</dbReference>
<proteinExistence type="predicted"/>
<keyword evidence="2" id="KW-1185">Reference proteome</keyword>
<dbReference type="Proteomes" id="UP000245626">
    <property type="component" value="Unassembled WGS sequence"/>
</dbReference>
<reference evidence="1 2" key="1">
    <citation type="journal article" date="2018" name="Mol. Biol. Evol.">
        <title>Broad Genomic Sampling Reveals a Smut Pathogenic Ancestry of the Fungal Clade Ustilaginomycotina.</title>
        <authorList>
            <person name="Kijpornyongpan T."/>
            <person name="Mondo S.J."/>
            <person name="Barry K."/>
            <person name="Sandor L."/>
            <person name="Lee J."/>
            <person name="Lipzen A."/>
            <person name="Pangilinan J."/>
            <person name="LaButti K."/>
            <person name="Hainaut M."/>
            <person name="Henrissat B."/>
            <person name="Grigoriev I.V."/>
            <person name="Spatafora J.W."/>
            <person name="Aime M.C."/>
        </authorList>
    </citation>
    <scope>NUCLEOTIDE SEQUENCE [LARGE SCALE GENOMIC DNA]</scope>
    <source>
        <strain evidence="1 2">SA 807</strain>
    </source>
</reference>
<organism evidence="1 2">
    <name type="scientific">Violaceomyces palustris</name>
    <dbReference type="NCBI Taxonomy" id="1673888"/>
    <lineage>
        <taxon>Eukaryota</taxon>
        <taxon>Fungi</taxon>
        <taxon>Dikarya</taxon>
        <taxon>Basidiomycota</taxon>
        <taxon>Ustilaginomycotina</taxon>
        <taxon>Ustilaginomycetes</taxon>
        <taxon>Violaceomycetales</taxon>
        <taxon>Violaceomycetaceae</taxon>
        <taxon>Violaceomyces</taxon>
    </lineage>
</organism>
<protein>
    <submittedName>
        <fullName evidence="1">Uncharacterized protein</fullName>
    </submittedName>
</protein>
<name>A0ACD0NW79_9BASI</name>
<evidence type="ECO:0000313" key="2">
    <source>
        <dbReference type="Proteomes" id="UP000245626"/>
    </source>
</evidence>
<gene>
    <name evidence="1" type="ORF">IE53DRAFT_316599</name>
</gene>